<reference evidence="1 2" key="1">
    <citation type="submission" date="2019-02" db="EMBL/GenBank/DDBJ databases">
        <authorList>
            <consortium name="Pathogen Informatics"/>
        </authorList>
    </citation>
    <scope>NUCLEOTIDE SEQUENCE [LARGE SCALE GENOMIC DNA]</scope>
    <source>
        <strain evidence="2">clo34</strain>
    </source>
</reference>
<accession>A0AB74QI56</accession>
<comment type="caution">
    <text evidence="1">The sequence shown here is derived from an EMBL/GenBank/DDBJ whole genome shotgun (WGS) entry which is preliminary data.</text>
</comment>
<sequence>MIIIRSQDRLDLMRVNRVEIYDKQVFVIFEDDVKRIGVYESNERAMQVLNDIQKFIENGVRTDYIDSCRVRHNQEKVFEMPVE</sequence>
<organism evidence="1 2">
    <name type="scientific">Clostridioides difficile</name>
    <name type="common">Peptoclostridium difficile</name>
    <dbReference type="NCBI Taxonomy" id="1496"/>
    <lineage>
        <taxon>Bacteria</taxon>
        <taxon>Bacillati</taxon>
        <taxon>Bacillota</taxon>
        <taxon>Clostridia</taxon>
        <taxon>Peptostreptococcales</taxon>
        <taxon>Peptostreptococcaceae</taxon>
        <taxon>Clostridioides</taxon>
    </lineage>
</organism>
<dbReference type="RefSeq" id="WP_021394536.1">
    <property type="nucleotide sequence ID" value="NZ_BIUD01000008.1"/>
</dbReference>
<gene>
    <name evidence="1" type="ORF">SAMEA1402399_04262</name>
</gene>
<protein>
    <submittedName>
        <fullName evidence="1">Uncharacterized protein</fullName>
    </submittedName>
</protein>
<dbReference type="Proteomes" id="UP000411588">
    <property type="component" value="Unassembled WGS sequence"/>
</dbReference>
<evidence type="ECO:0000313" key="1">
    <source>
        <dbReference type="EMBL" id="VFD36827.1"/>
    </source>
</evidence>
<name>A0AB74QI56_CLODI</name>
<evidence type="ECO:0000313" key="2">
    <source>
        <dbReference type="Proteomes" id="UP000411588"/>
    </source>
</evidence>
<dbReference type="AlphaFoldDB" id="A0AB74QI56"/>
<dbReference type="EMBL" id="CAADAN010000051">
    <property type="protein sequence ID" value="VFD36827.1"/>
    <property type="molecule type" value="Genomic_DNA"/>
</dbReference>
<proteinExistence type="predicted"/>